<dbReference type="InterPro" id="IPR003018">
    <property type="entry name" value="GAF"/>
</dbReference>
<dbReference type="Gene3D" id="1.10.8.60">
    <property type="match status" value="1"/>
</dbReference>
<dbReference type="STRING" id="1150469.RSPPHO_01354"/>
<dbReference type="FunFam" id="3.40.50.300:FF:000006">
    <property type="entry name" value="DNA-binding transcriptional regulator NtrC"/>
    <property type="match status" value="1"/>
</dbReference>
<dbReference type="SUPFAM" id="SSF46689">
    <property type="entry name" value="Homeodomain-like"/>
    <property type="match status" value="1"/>
</dbReference>
<evidence type="ECO:0000256" key="4">
    <source>
        <dbReference type="ARBA" id="ARBA00023015"/>
    </source>
</evidence>
<dbReference type="InterPro" id="IPR025943">
    <property type="entry name" value="Sigma_54_int_dom_ATP-bd_2"/>
</dbReference>
<keyword evidence="6" id="KW-0010">Activator</keyword>
<dbReference type="Gene3D" id="1.10.10.60">
    <property type="entry name" value="Homeodomain-like"/>
    <property type="match status" value="1"/>
</dbReference>
<dbReference type="SUPFAM" id="SSF52540">
    <property type="entry name" value="P-loop containing nucleoside triphosphate hydrolases"/>
    <property type="match status" value="1"/>
</dbReference>
<keyword evidence="1" id="KW-0547">Nucleotide-binding</keyword>
<dbReference type="SUPFAM" id="SSF55781">
    <property type="entry name" value="GAF domain-like"/>
    <property type="match status" value="1"/>
</dbReference>
<dbReference type="GO" id="GO:0005524">
    <property type="term" value="F:ATP binding"/>
    <property type="evidence" value="ECO:0007669"/>
    <property type="project" value="UniProtKB-KW"/>
</dbReference>
<proteinExistence type="predicted"/>
<keyword evidence="4" id="KW-0805">Transcription regulation</keyword>
<keyword evidence="11" id="KW-1185">Reference proteome</keyword>
<evidence type="ECO:0000313" key="10">
    <source>
        <dbReference type="EMBL" id="CCG07980.1"/>
    </source>
</evidence>
<evidence type="ECO:0000256" key="8">
    <source>
        <dbReference type="SAM" id="MobiDB-lite"/>
    </source>
</evidence>
<evidence type="ECO:0000256" key="6">
    <source>
        <dbReference type="ARBA" id="ARBA00023159"/>
    </source>
</evidence>
<sequence>MRDKRRGGRSCAGRPREDTAMDSFQSTGNAPLRPVRRLLESGSVPPPPFLAPPLARSWERCLKAGLVPFARPYGGDPLPALRLREVVERRRALVRQARPVMEELYARVRGTGSMVILADDQGVVIEALGDPEFLRRAERVSLQAGACWHENDRGTNAIGTALAEGGAVVVHGPEHFFDCNRFLSCTAAPVRGSDGRVLGVLDISGPGQGRPPTLAGLVETAGRTLENALFAEHHASAWCLHLHPRVEGLGRLGEGLVAVNGAGQIVGANREAQALLGIPPEALGRIALESVLDTGLDALKDLTRRGGVARLAGRDGHSLFVQGQEGARRRQPSGKAVPPDALAALDTGDERLRLCLERARKVMDKGIPLLLHGESGVGKEKVAAAIHASGPRRDRALVAVNCAALPETLIEAELFGYAPGAFTGARREGAPGRLREAHGGTLFLDEIGDMPLALQARLLRVLQEREVVPLGGGKPIAVDFALIAASHRSLKQAVEQGRFRADLYYRLNGVTLTLPPLRERSDFPALVHRILEDLAPGAGVALEPDVANTLARYRWPGNLRQLFNVLRFACALLDPGERSIGWAHLPEDLIEDLGTGPAPDTSLRATADAVMARTVAECQGNLSEAARRLGVSRSTLYRRLKGGRGGEA</sequence>
<dbReference type="InterPro" id="IPR029016">
    <property type="entry name" value="GAF-like_dom_sf"/>
</dbReference>
<evidence type="ECO:0000313" key="11">
    <source>
        <dbReference type="Proteomes" id="UP000033220"/>
    </source>
</evidence>
<dbReference type="PANTHER" id="PTHR32071:SF77">
    <property type="entry name" value="TRANSCRIPTIONAL REGULATORY PROTEIN"/>
    <property type="match status" value="1"/>
</dbReference>
<dbReference type="InterPro" id="IPR025662">
    <property type="entry name" value="Sigma_54_int_dom_ATP-bd_1"/>
</dbReference>
<dbReference type="KEGG" id="rpm:RSPPHO_01354"/>
<evidence type="ECO:0000256" key="3">
    <source>
        <dbReference type="ARBA" id="ARBA00023012"/>
    </source>
</evidence>
<dbReference type="Pfam" id="PF02954">
    <property type="entry name" value="HTH_8"/>
    <property type="match status" value="1"/>
</dbReference>
<evidence type="ECO:0000259" key="9">
    <source>
        <dbReference type="PROSITE" id="PS50045"/>
    </source>
</evidence>
<dbReference type="GO" id="GO:0006355">
    <property type="term" value="P:regulation of DNA-templated transcription"/>
    <property type="evidence" value="ECO:0007669"/>
    <property type="project" value="InterPro"/>
</dbReference>
<dbReference type="PROSITE" id="PS00675">
    <property type="entry name" value="SIGMA54_INTERACT_1"/>
    <property type="match status" value="1"/>
</dbReference>
<dbReference type="Pfam" id="PF25601">
    <property type="entry name" value="AAA_lid_14"/>
    <property type="match status" value="1"/>
</dbReference>
<dbReference type="PROSITE" id="PS50045">
    <property type="entry name" value="SIGMA54_INTERACT_4"/>
    <property type="match status" value="1"/>
</dbReference>
<dbReference type="InterPro" id="IPR002197">
    <property type="entry name" value="HTH_Fis"/>
</dbReference>
<organism evidence="10 11">
    <name type="scientific">Pararhodospirillum photometricum DSM 122</name>
    <dbReference type="NCBI Taxonomy" id="1150469"/>
    <lineage>
        <taxon>Bacteria</taxon>
        <taxon>Pseudomonadati</taxon>
        <taxon>Pseudomonadota</taxon>
        <taxon>Alphaproteobacteria</taxon>
        <taxon>Rhodospirillales</taxon>
        <taxon>Rhodospirillaceae</taxon>
        <taxon>Pararhodospirillum</taxon>
    </lineage>
</organism>
<dbReference type="PATRIC" id="fig|1150469.3.peg.1529"/>
<protein>
    <submittedName>
        <fullName evidence="10">Sigma54 Specific Transcriptional Regulator containing GAF, and Fis DNA-binding domains</fullName>
    </submittedName>
</protein>
<feature type="region of interest" description="Disordered" evidence="8">
    <location>
        <begin position="1"/>
        <end position="31"/>
    </location>
</feature>
<evidence type="ECO:0000256" key="2">
    <source>
        <dbReference type="ARBA" id="ARBA00022840"/>
    </source>
</evidence>
<evidence type="ECO:0000256" key="1">
    <source>
        <dbReference type="ARBA" id="ARBA00022741"/>
    </source>
</evidence>
<dbReference type="Gene3D" id="3.30.450.40">
    <property type="match status" value="1"/>
</dbReference>
<dbReference type="GO" id="GO:0000160">
    <property type="term" value="P:phosphorelay signal transduction system"/>
    <property type="evidence" value="ECO:0007669"/>
    <property type="project" value="UniProtKB-KW"/>
</dbReference>
<name>H6SJ15_PARPM</name>
<dbReference type="Pfam" id="PF01590">
    <property type="entry name" value="GAF"/>
    <property type="match status" value="1"/>
</dbReference>
<evidence type="ECO:0000256" key="5">
    <source>
        <dbReference type="ARBA" id="ARBA00023125"/>
    </source>
</evidence>
<accession>H6SJ15</accession>
<dbReference type="InterPro" id="IPR025944">
    <property type="entry name" value="Sigma_54_int_dom_CS"/>
</dbReference>
<keyword evidence="3" id="KW-0902">Two-component regulatory system</keyword>
<dbReference type="CDD" id="cd00009">
    <property type="entry name" value="AAA"/>
    <property type="match status" value="1"/>
</dbReference>
<dbReference type="InterPro" id="IPR009057">
    <property type="entry name" value="Homeodomain-like_sf"/>
</dbReference>
<dbReference type="AlphaFoldDB" id="H6SJ15"/>
<dbReference type="eggNOG" id="COG3284">
    <property type="taxonomic scope" value="Bacteria"/>
</dbReference>
<dbReference type="InterPro" id="IPR003593">
    <property type="entry name" value="AAA+_ATPase"/>
</dbReference>
<dbReference type="HOGENOM" id="CLU_000445_8_12_5"/>
<dbReference type="Gene3D" id="3.40.50.300">
    <property type="entry name" value="P-loop containing nucleotide triphosphate hydrolases"/>
    <property type="match status" value="1"/>
</dbReference>
<dbReference type="PROSITE" id="PS00688">
    <property type="entry name" value="SIGMA54_INTERACT_3"/>
    <property type="match status" value="1"/>
</dbReference>
<evidence type="ECO:0000256" key="7">
    <source>
        <dbReference type="ARBA" id="ARBA00023163"/>
    </source>
</evidence>
<feature type="domain" description="Sigma-54 factor interaction" evidence="9">
    <location>
        <begin position="345"/>
        <end position="571"/>
    </location>
</feature>
<dbReference type="PROSITE" id="PS00676">
    <property type="entry name" value="SIGMA54_INTERACT_2"/>
    <property type="match status" value="1"/>
</dbReference>
<dbReference type="GO" id="GO:0043565">
    <property type="term" value="F:sequence-specific DNA binding"/>
    <property type="evidence" value="ECO:0007669"/>
    <property type="project" value="InterPro"/>
</dbReference>
<keyword evidence="5 10" id="KW-0238">DNA-binding</keyword>
<dbReference type="Proteomes" id="UP000033220">
    <property type="component" value="Chromosome DSM 122"/>
</dbReference>
<keyword evidence="2" id="KW-0067">ATP-binding</keyword>
<dbReference type="SMART" id="SM00382">
    <property type="entry name" value="AAA"/>
    <property type="match status" value="1"/>
</dbReference>
<dbReference type="PANTHER" id="PTHR32071">
    <property type="entry name" value="TRANSCRIPTIONAL REGULATORY PROTEIN"/>
    <property type="match status" value="1"/>
</dbReference>
<gene>
    <name evidence="10" type="ORF">RSPPHO_01354</name>
</gene>
<dbReference type="InterPro" id="IPR058031">
    <property type="entry name" value="AAA_lid_NorR"/>
</dbReference>
<dbReference type="EMBL" id="HE663493">
    <property type="protein sequence ID" value="CCG07980.1"/>
    <property type="molecule type" value="Genomic_DNA"/>
</dbReference>
<dbReference type="InterPro" id="IPR002078">
    <property type="entry name" value="Sigma_54_int"/>
</dbReference>
<reference evidence="10 11" key="1">
    <citation type="submission" date="2012-02" db="EMBL/GenBank/DDBJ databases">
        <title>Shotgun genome sequence of Phaeospirillum photometricum DSM 122.</title>
        <authorList>
            <person name="Duquesne K."/>
            <person name="Sturgis J."/>
        </authorList>
    </citation>
    <scope>NUCLEOTIDE SEQUENCE [LARGE SCALE GENOMIC DNA]</scope>
    <source>
        <strain evidence="11">DSM122</strain>
    </source>
</reference>
<keyword evidence="7" id="KW-0804">Transcription</keyword>
<dbReference type="InterPro" id="IPR027417">
    <property type="entry name" value="P-loop_NTPase"/>
</dbReference>
<dbReference type="Pfam" id="PF00158">
    <property type="entry name" value="Sigma54_activat"/>
    <property type="match status" value="1"/>
</dbReference>